<keyword evidence="2" id="KW-0808">Transferase</keyword>
<dbReference type="SUPFAM" id="SSF51726">
    <property type="entry name" value="UROD/MetE-like"/>
    <property type="match status" value="1"/>
</dbReference>
<organism evidence="2 3">
    <name type="scientific">Larkinella bovis</name>
    <dbReference type="NCBI Taxonomy" id="683041"/>
    <lineage>
        <taxon>Bacteria</taxon>
        <taxon>Pseudomonadati</taxon>
        <taxon>Bacteroidota</taxon>
        <taxon>Cytophagia</taxon>
        <taxon>Cytophagales</taxon>
        <taxon>Spirosomataceae</taxon>
        <taxon>Larkinella</taxon>
    </lineage>
</organism>
<dbReference type="PANTHER" id="PTHR43844">
    <property type="entry name" value="METHIONINE SYNTHASE"/>
    <property type="match status" value="1"/>
</dbReference>
<sequence length="350" mass="38664">MKLQTESIGSIPRPSELIAAIQAGQSAEELGPLYEKAVQATLLELANTGSPVLTDGEQTKSSFVTYPLTGVDTIVPGGMQITFEDGHVRQLPLLKKGPFRFGQYADRYLTKAQQLTRFPVKQAVISASALSLLYPAEGIDGYSQADFMADLLDESEKDIRRCLENGAHKVQIDFTEGRLSLKLDPSGGILRHFIALNNQVLARFSSEEKKRIGVHVCPGGDHDSTHSADVDYTAFLPELFNLDVRNFYLQLASEPDRVKVLKTIQQYLKPDQMVFVGVIDVLNPAIETPEEVRDRVLEAAEYIPLHQLGTTDDCGFSPFCDDVSTSRETAFAKIRARIEGTKLAEEKLFG</sequence>
<dbReference type="InterPro" id="IPR002629">
    <property type="entry name" value="Met_Synth_C/arc"/>
</dbReference>
<proteinExistence type="predicted"/>
<dbReference type="RefSeq" id="WP_379848541.1">
    <property type="nucleotide sequence ID" value="NZ_JBHSMA010000007.1"/>
</dbReference>
<dbReference type="Pfam" id="PF01717">
    <property type="entry name" value="Meth_synt_2"/>
    <property type="match status" value="1"/>
</dbReference>
<dbReference type="Gene3D" id="3.20.20.210">
    <property type="match status" value="1"/>
</dbReference>
<dbReference type="GO" id="GO:0032259">
    <property type="term" value="P:methylation"/>
    <property type="evidence" value="ECO:0007669"/>
    <property type="project" value="UniProtKB-KW"/>
</dbReference>
<keyword evidence="3" id="KW-1185">Reference proteome</keyword>
<accession>A0ABW0IFX3</accession>
<dbReference type="PANTHER" id="PTHR43844:SF2">
    <property type="entry name" value="SYNTHASE, VITAMIN-B12 INDEPENDENT, PUTATIVE (AFU_ORTHOLOGUE AFUA_3G12060)-RELATED"/>
    <property type="match status" value="1"/>
</dbReference>
<name>A0ABW0IFX3_9BACT</name>
<evidence type="ECO:0000313" key="2">
    <source>
        <dbReference type="EMBL" id="MFC5411653.1"/>
    </source>
</evidence>
<protein>
    <submittedName>
        <fullName evidence="2">5-methyltetrahydropteroyltriglutamate--homocysteine methyltransferase</fullName>
    </submittedName>
</protein>
<evidence type="ECO:0000259" key="1">
    <source>
        <dbReference type="Pfam" id="PF01717"/>
    </source>
</evidence>
<gene>
    <name evidence="2" type="ORF">ACFPMF_20190</name>
</gene>
<feature type="domain" description="Cobalamin-independent methionine synthase MetE C-terminal/archaeal" evidence="1">
    <location>
        <begin position="5"/>
        <end position="316"/>
    </location>
</feature>
<dbReference type="InterPro" id="IPR038071">
    <property type="entry name" value="UROD/MetE-like_sf"/>
</dbReference>
<comment type="caution">
    <text evidence="2">The sequence shown here is derived from an EMBL/GenBank/DDBJ whole genome shotgun (WGS) entry which is preliminary data.</text>
</comment>
<dbReference type="Proteomes" id="UP001596106">
    <property type="component" value="Unassembled WGS sequence"/>
</dbReference>
<reference evidence="3" key="1">
    <citation type="journal article" date="2019" name="Int. J. Syst. Evol. Microbiol.">
        <title>The Global Catalogue of Microorganisms (GCM) 10K type strain sequencing project: providing services to taxonomists for standard genome sequencing and annotation.</title>
        <authorList>
            <consortium name="The Broad Institute Genomics Platform"/>
            <consortium name="The Broad Institute Genome Sequencing Center for Infectious Disease"/>
            <person name="Wu L."/>
            <person name="Ma J."/>
        </authorList>
    </citation>
    <scope>NUCLEOTIDE SEQUENCE [LARGE SCALE GENOMIC DNA]</scope>
    <source>
        <strain evidence="3">CCUG 55250</strain>
    </source>
</reference>
<dbReference type="GO" id="GO:0008168">
    <property type="term" value="F:methyltransferase activity"/>
    <property type="evidence" value="ECO:0007669"/>
    <property type="project" value="UniProtKB-KW"/>
</dbReference>
<dbReference type="EMBL" id="JBHSMA010000007">
    <property type="protein sequence ID" value="MFC5411653.1"/>
    <property type="molecule type" value="Genomic_DNA"/>
</dbReference>
<keyword evidence="2" id="KW-0489">Methyltransferase</keyword>
<evidence type="ECO:0000313" key="3">
    <source>
        <dbReference type="Proteomes" id="UP001596106"/>
    </source>
</evidence>